<evidence type="ECO:0000313" key="4">
    <source>
        <dbReference type="Proteomes" id="UP000538472"/>
    </source>
</evidence>
<proteinExistence type="predicted"/>
<dbReference type="PANTHER" id="PTHR10656">
    <property type="entry name" value="CELL FATE DETERMINING PROTEIN MAB21-RELATED"/>
    <property type="match status" value="1"/>
</dbReference>
<feature type="domain" description="Mab-21-like HhH/H2TH-like" evidence="2">
    <location>
        <begin position="273"/>
        <end position="324"/>
    </location>
</feature>
<keyword evidence="4" id="KW-1185">Reference proteome</keyword>
<evidence type="ECO:0000313" key="3">
    <source>
        <dbReference type="EMBL" id="NXF39597.1"/>
    </source>
</evidence>
<dbReference type="Gene3D" id="1.10.1410.40">
    <property type="match status" value="1"/>
</dbReference>
<protein>
    <submittedName>
        <fullName evidence="3">IPIL1 protein</fullName>
    </submittedName>
</protein>
<feature type="compositionally biased region" description="Basic and acidic residues" evidence="1">
    <location>
        <begin position="1"/>
        <end position="11"/>
    </location>
</feature>
<dbReference type="InterPro" id="IPR046906">
    <property type="entry name" value="Mab-21_HhH/H2TH-like"/>
</dbReference>
<comment type="caution">
    <text evidence="3">The sequence shown here is derived from an EMBL/GenBank/DDBJ whole genome shotgun (WGS) entry which is preliminary data.</text>
</comment>
<feature type="non-terminal residue" evidence="3">
    <location>
        <position position="368"/>
    </location>
</feature>
<dbReference type="InterPro" id="IPR024810">
    <property type="entry name" value="MAB21L/cGLR"/>
</dbReference>
<dbReference type="EMBL" id="VWZB01001816">
    <property type="protein sequence ID" value="NXF39597.1"/>
    <property type="molecule type" value="Genomic_DNA"/>
</dbReference>
<organism evidence="3 4">
    <name type="scientific">Nyctibius bracteatus</name>
    <name type="common">Rufous potoo</name>
    <dbReference type="NCBI Taxonomy" id="48426"/>
    <lineage>
        <taxon>Eukaryota</taxon>
        <taxon>Metazoa</taxon>
        <taxon>Chordata</taxon>
        <taxon>Craniata</taxon>
        <taxon>Vertebrata</taxon>
        <taxon>Euteleostomi</taxon>
        <taxon>Archelosauria</taxon>
        <taxon>Archosauria</taxon>
        <taxon>Dinosauria</taxon>
        <taxon>Saurischia</taxon>
        <taxon>Theropoda</taxon>
        <taxon>Coelurosauria</taxon>
        <taxon>Aves</taxon>
        <taxon>Neognathae</taxon>
        <taxon>Neoaves</taxon>
        <taxon>Strisores</taxon>
        <taxon>Caprimulgiformes</taxon>
        <taxon>Nyctibiidae</taxon>
        <taxon>Nyctibius</taxon>
    </lineage>
</organism>
<evidence type="ECO:0000259" key="2">
    <source>
        <dbReference type="Pfam" id="PF20266"/>
    </source>
</evidence>
<dbReference type="PANTHER" id="PTHR10656:SF40">
    <property type="entry name" value="INOSITOL 1,4,5-TRISPHOSPHATE RECEPTOR-INTERACTING PROTEIN-LIKE 1"/>
    <property type="match status" value="1"/>
</dbReference>
<dbReference type="GO" id="GO:0016020">
    <property type="term" value="C:membrane"/>
    <property type="evidence" value="ECO:0007669"/>
    <property type="project" value="TreeGrafter"/>
</dbReference>
<accession>A0A7K8TBF4</accession>
<sequence length="368" mass="42674">SKEKESSRSDSKEEEEEEQEEKEEDPEDRTARVIFARRIQWPVQNLAYSIRVVEELLGELRVLQEPLSKSTCSFLPELQPAIRVGSAFEGWSPCEDDVVYRVLVPLKPPRGHAFHLELGTEQEMLTRNFCVRVELVCTCTSEQLVENMLCFLHHPEEELRRNQDPSLLCTLCTGSYLDVQKTAYWFQNFVMSSLLPQWCCYKMKMLPSSRSCKLQLTKSSRRTLFIEMITTWPESYAVAEVKFFRHVARQAPHNSFHLKCLQVCARILVGTGFSTYALKTVVMHLLTQIPLSNWRPRDFPSRLGDIMKYLLSCLEEKRLDHFFFGNEGVPEEVILPLDFQTAKPLNLIHHLTQDPDAHAEALCEFDEL</sequence>
<dbReference type="SMART" id="SM01265">
    <property type="entry name" value="Mab-21"/>
    <property type="match status" value="1"/>
</dbReference>
<feature type="region of interest" description="Disordered" evidence="1">
    <location>
        <begin position="1"/>
        <end position="29"/>
    </location>
</feature>
<dbReference type="Proteomes" id="UP000538472">
    <property type="component" value="Unassembled WGS sequence"/>
</dbReference>
<dbReference type="Pfam" id="PF20266">
    <property type="entry name" value="Mab-21_C"/>
    <property type="match status" value="1"/>
</dbReference>
<dbReference type="AlphaFoldDB" id="A0A7K8TBF4"/>
<evidence type="ECO:0000256" key="1">
    <source>
        <dbReference type="SAM" id="MobiDB-lite"/>
    </source>
</evidence>
<gene>
    <name evidence="3" type="primary">Itpripl1_1</name>
    <name evidence="3" type="ORF">NYCBRA_R08239</name>
</gene>
<feature type="compositionally biased region" description="Acidic residues" evidence="1">
    <location>
        <begin position="12"/>
        <end position="27"/>
    </location>
</feature>
<feature type="non-terminal residue" evidence="3">
    <location>
        <position position="1"/>
    </location>
</feature>
<name>A0A7K8TBF4_9AVES</name>
<reference evidence="3 4" key="1">
    <citation type="submission" date="2019-09" db="EMBL/GenBank/DDBJ databases">
        <title>Bird 10,000 Genomes (B10K) Project - Family phase.</title>
        <authorList>
            <person name="Zhang G."/>
        </authorList>
    </citation>
    <scope>NUCLEOTIDE SEQUENCE [LARGE SCALE GENOMIC DNA]</scope>
    <source>
        <strain evidence="3">B10K-CU-031-10</strain>
        <tissue evidence="3">Muscle</tissue>
    </source>
</reference>